<dbReference type="EMBL" id="CAJOBC010008595">
    <property type="protein sequence ID" value="CAF3965974.1"/>
    <property type="molecule type" value="Genomic_DNA"/>
</dbReference>
<dbReference type="OrthoDB" id="2386367at2759"/>
<dbReference type="EMBL" id="CAJNOQ010008594">
    <property type="protein sequence ID" value="CAF1201506.1"/>
    <property type="molecule type" value="Genomic_DNA"/>
</dbReference>
<feature type="region of interest" description="Disordered" evidence="1">
    <location>
        <begin position="802"/>
        <end position="898"/>
    </location>
</feature>
<accession>A0A814WHF7</accession>
<dbReference type="SUPFAM" id="SSF52540">
    <property type="entry name" value="P-loop containing nucleoside triphosphate hydrolases"/>
    <property type="match status" value="1"/>
</dbReference>
<dbReference type="Pfam" id="PF01926">
    <property type="entry name" value="MMR_HSR1"/>
    <property type="match status" value="1"/>
</dbReference>
<dbReference type="InterPro" id="IPR006073">
    <property type="entry name" value="GTP-bd"/>
</dbReference>
<dbReference type="Gene3D" id="3.40.50.300">
    <property type="entry name" value="P-loop containing nucleotide triphosphate hydrolases"/>
    <property type="match status" value="1"/>
</dbReference>
<gene>
    <name evidence="3" type="ORF">GPM918_LOCUS23745</name>
    <name evidence="4" type="ORF">SRO942_LOCUS23744</name>
</gene>
<feature type="compositionally biased region" description="Acidic residues" evidence="1">
    <location>
        <begin position="591"/>
        <end position="604"/>
    </location>
</feature>
<sequence>MTTSTINATANSLSDMNINNAQQLTLDTSNIAKVLVIGETGSGKSTFINYLTNYFLNGSLNNIKVAIPSKYRPQITESFSYCENNVGDTTQSKTDMCNQYIFVQDRTNRQYLFLDTPGLSDTRGAEQDNTNMSKIVDAVENLQGLTAVIIVVNGTTGRLTLNLRNVIAKLRGNLPDIVMDNVIVILTNAKRHEANFQLTSLQLHGTVYPYYMQNSAFSQDPNTWDQAAMDALQFDWDQSMDEMRRMIETIDTFKTKSVSAFKDMKDIRNAIKALMHEARLEVSKIQKMQDELAAFEHAVKQYKTDEVSYKDYTKERLVETKELVDAKYHSTMCRRCDVVCHDKCGLNETTAQGNQILTRCWAILPHNGCCTQCPQKCLYTEHYHARKTMKITQKKMQDVLYDIKSKYDNASKNKNEFQQKILSTSDAKKMLEQALKQKNEQIKFKCNELRKICSGFNLAQELHALIDQLKAESTMLRNIEAKQQAEDFIRSLSEFCRQLELDQTSKQVLPPMTLVDTYKSVPFRLSSSTNSSTLMSPQSGSNLNSSVLNLITKLNKPHKSDSEDEQQLQQEETPRNRHRKSITHRNRNEESSENEGESNNEEEEHQQQHERYQTGKKKQTLKKQNSEQFSSISTADLLLRHKDCGKDQRTSNMILQELNKRAQGKSTGPLLTPSDVAAFTKYTQMYSHHDAPSLSHIYLQLQQKISSITEPDILNIARVPADLLLEIAVLFTLITQKNTMMNYPNSRHASISSYNTNNEQLFRENSMYGQQPFSPDLHFDRPCIDNTDERQQNFPTMAQNRYSHSRQMNSGEPTPFNYPLQTNYYPQSQNRPFYSNQTSFEPIHDPKPVNTKNVQGNSYQSSSSQMYPNVLQQDPASSHVQSPPPPPPPPVFTALDQSVPSSLGSPYDVLSSRAGSAFAMITPKSDSPDFAIISANSPTNDLTFLSSSSVLITDLSEEVLQNANIPKLLQLYNDASATNKRSVQHSVYGELERRCYGNNPQLIKDNFALYDMKMNEHDSKTQVELEQLYSQLKQQIQTKINFDATHINDIPKELIIEAGAVLHAIQKKKKANGE</sequence>
<dbReference type="PANTHER" id="PTHR32046:SF12">
    <property type="entry name" value="AIG1-TYPE G DOMAIN-CONTAINING PROTEIN"/>
    <property type="match status" value="1"/>
</dbReference>
<feature type="compositionally biased region" description="Polar residues" evidence="1">
    <location>
        <begin position="819"/>
        <end position="840"/>
    </location>
</feature>
<feature type="compositionally biased region" description="Polar residues" evidence="1">
    <location>
        <begin position="850"/>
        <end position="881"/>
    </location>
</feature>
<organism evidence="3 5">
    <name type="scientific">Didymodactylos carnosus</name>
    <dbReference type="NCBI Taxonomy" id="1234261"/>
    <lineage>
        <taxon>Eukaryota</taxon>
        <taxon>Metazoa</taxon>
        <taxon>Spiralia</taxon>
        <taxon>Gnathifera</taxon>
        <taxon>Rotifera</taxon>
        <taxon>Eurotatoria</taxon>
        <taxon>Bdelloidea</taxon>
        <taxon>Philodinida</taxon>
        <taxon>Philodinidae</taxon>
        <taxon>Didymodactylos</taxon>
    </lineage>
</organism>
<evidence type="ECO:0000313" key="5">
    <source>
        <dbReference type="Proteomes" id="UP000663829"/>
    </source>
</evidence>
<comment type="caution">
    <text evidence="3">The sequence shown here is derived from an EMBL/GenBank/DDBJ whole genome shotgun (WGS) entry which is preliminary data.</text>
</comment>
<feature type="domain" description="G" evidence="2">
    <location>
        <begin position="33"/>
        <end position="166"/>
    </location>
</feature>
<dbReference type="Proteomes" id="UP000681722">
    <property type="component" value="Unassembled WGS sequence"/>
</dbReference>
<dbReference type="InterPro" id="IPR025662">
    <property type="entry name" value="Sigma_54_int_dom_ATP-bd_1"/>
</dbReference>
<feature type="compositionally biased region" description="Basic residues" evidence="1">
    <location>
        <begin position="576"/>
        <end position="585"/>
    </location>
</feature>
<feature type="region of interest" description="Disordered" evidence="1">
    <location>
        <begin position="556"/>
        <end position="628"/>
    </location>
</feature>
<dbReference type="GO" id="GO:0005525">
    <property type="term" value="F:GTP binding"/>
    <property type="evidence" value="ECO:0007669"/>
    <property type="project" value="InterPro"/>
</dbReference>
<evidence type="ECO:0000259" key="2">
    <source>
        <dbReference type="Pfam" id="PF01926"/>
    </source>
</evidence>
<dbReference type="AlphaFoldDB" id="A0A814WHF7"/>
<dbReference type="InterPro" id="IPR027417">
    <property type="entry name" value="P-loop_NTPase"/>
</dbReference>
<keyword evidence="5" id="KW-1185">Reference proteome</keyword>
<proteinExistence type="predicted"/>
<evidence type="ECO:0000313" key="3">
    <source>
        <dbReference type="EMBL" id="CAF1201506.1"/>
    </source>
</evidence>
<protein>
    <recommendedName>
        <fullName evidence="2">G domain-containing protein</fullName>
    </recommendedName>
</protein>
<dbReference type="Proteomes" id="UP000663829">
    <property type="component" value="Unassembled WGS sequence"/>
</dbReference>
<dbReference type="PROSITE" id="PS00675">
    <property type="entry name" value="SIGMA54_INTERACT_1"/>
    <property type="match status" value="1"/>
</dbReference>
<feature type="compositionally biased region" description="Pro residues" evidence="1">
    <location>
        <begin position="882"/>
        <end position="891"/>
    </location>
</feature>
<name>A0A814WHF7_9BILA</name>
<reference evidence="3" key="1">
    <citation type="submission" date="2021-02" db="EMBL/GenBank/DDBJ databases">
        <authorList>
            <person name="Nowell W R."/>
        </authorList>
    </citation>
    <scope>NUCLEOTIDE SEQUENCE</scope>
</reference>
<dbReference type="CDD" id="cd00882">
    <property type="entry name" value="Ras_like_GTPase"/>
    <property type="match status" value="1"/>
</dbReference>
<evidence type="ECO:0000313" key="4">
    <source>
        <dbReference type="EMBL" id="CAF3965974.1"/>
    </source>
</evidence>
<evidence type="ECO:0000256" key="1">
    <source>
        <dbReference type="SAM" id="MobiDB-lite"/>
    </source>
</evidence>
<dbReference type="PANTHER" id="PTHR32046">
    <property type="entry name" value="G DOMAIN-CONTAINING PROTEIN"/>
    <property type="match status" value="1"/>
</dbReference>
<feature type="compositionally biased region" description="Polar residues" evidence="1">
    <location>
        <begin position="802"/>
        <end position="812"/>
    </location>
</feature>